<evidence type="ECO:0000313" key="3">
    <source>
        <dbReference type="Proteomes" id="UP000284219"/>
    </source>
</evidence>
<comment type="caution">
    <text evidence="2">The sequence shown here is derived from an EMBL/GenBank/DDBJ whole genome shotgun (WGS) entry which is preliminary data.</text>
</comment>
<dbReference type="EMBL" id="MCHY01000013">
    <property type="protein sequence ID" value="RKD21117.1"/>
    <property type="molecule type" value="Genomic_DNA"/>
</dbReference>
<protein>
    <submittedName>
        <fullName evidence="2">Uncharacterized protein</fullName>
    </submittedName>
</protein>
<dbReference type="OrthoDB" id="2733858at2"/>
<name>A0A419SDU3_9BACL</name>
<feature type="coiled-coil region" evidence="1">
    <location>
        <begin position="72"/>
        <end position="99"/>
    </location>
</feature>
<gene>
    <name evidence="2" type="ORF">BEP19_15700</name>
</gene>
<organism evidence="2 3">
    <name type="scientific">Ammoniphilus oxalaticus</name>
    <dbReference type="NCBI Taxonomy" id="66863"/>
    <lineage>
        <taxon>Bacteria</taxon>
        <taxon>Bacillati</taxon>
        <taxon>Bacillota</taxon>
        <taxon>Bacilli</taxon>
        <taxon>Bacillales</taxon>
        <taxon>Paenibacillaceae</taxon>
        <taxon>Aneurinibacillus group</taxon>
        <taxon>Ammoniphilus</taxon>
    </lineage>
</organism>
<dbReference type="Proteomes" id="UP000284219">
    <property type="component" value="Unassembled WGS sequence"/>
</dbReference>
<dbReference type="RefSeq" id="WP_120191187.1">
    <property type="nucleotide sequence ID" value="NZ_MCHY01000013.1"/>
</dbReference>
<proteinExistence type="predicted"/>
<keyword evidence="1" id="KW-0175">Coiled coil</keyword>
<keyword evidence="3" id="KW-1185">Reference proteome</keyword>
<evidence type="ECO:0000256" key="1">
    <source>
        <dbReference type="SAM" id="Coils"/>
    </source>
</evidence>
<feature type="coiled-coil region" evidence="1">
    <location>
        <begin position="132"/>
        <end position="159"/>
    </location>
</feature>
<dbReference type="AlphaFoldDB" id="A0A419SDU3"/>
<evidence type="ECO:0000313" key="2">
    <source>
        <dbReference type="EMBL" id="RKD21117.1"/>
    </source>
</evidence>
<reference evidence="2 3" key="1">
    <citation type="submission" date="2016-08" db="EMBL/GenBank/DDBJ databases">
        <title>Novel Firmicute Genomes.</title>
        <authorList>
            <person name="Poppleton D.I."/>
            <person name="Gribaldo S."/>
        </authorList>
    </citation>
    <scope>NUCLEOTIDE SEQUENCE [LARGE SCALE GENOMIC DNA]</scope>
    <source>
        <strain evidence="2 3">RAOx-1</strain>
    </source>
</reference>
<sequence length="167" mass="19986">MFFKEEGRALKYGVEWHELSNISQAGKLADRLEEYREEYIQSLYDDIRLFSYPMGDYLTAERQESPDTAFQAMEIISKKEAYDKRIEKLKRQYSQWQDVLNQFHMDDAATLRGYFEEGEHSFRIEPLMPKVAEILDKQHKAMEKQLDKQAERKAFLESIRKSIPVYR</sequence>
<accession>A0A419SDU3</accession>